<organism evidence="2 3">
    <name type="scientific">Plasmodium chabaudi chabaudi</name>
    <dbReference type="NCBI Taxonomy" id="31271"/>
    <lineage>
        <taxon>Eukaryota</taxon>
        <taxon>Sar</taxon>
        <taxon>Alveolata</taxon>
        <taxon>Apicomplexa</taxon>
        <taxon>Aconoidasida</taxon>
        <taxon>Haemosporida</taxon>
        <taxon>Plasmodiidae</taxon>
        <taxon>Plasmodium</taxon>
        <taxon>Plasmodium (Vinckeia)</taxon>
    </lineage>
</organism>
<feature type="region of interest" description="Disordered" evidence="1">
    <location>
        <begin position="347"/>
        <end position="370"/>
    </location>
</feature>
<sequence>MHLINDEPLKKKTSPVNNPESKIKINNNMNLSISTNHSYEENDDHSENLCFSKNSDSLKNFNENEYHADNYLNAEPKRSFNDCEIKEAIKLGTSLDKQAFDKNDELKNNTKVEYSDKACNFFDYMERRNNELEEEKEESDFYSCNLIEENDYSVNKYKHNLEKKDINTKELLTDDEIEKSDVKKNVKTKFEHSQNIDCAKECDDEINNEIELEKKNTHIFKDDYDFLSEYYTIFNNESKLSNIMKTNDENKSESDHKSSECNLEYTENIKNSREENVNILNSKCEQDYNFIKSEGAHPKSEYSMDKRKSLHSMSSKVCTPDKENIEAAQKNFEPFYLCDMESSRTHSRCDNEENLTEESQEKSENETGDEQEIVHIKKHSNNTISNLGRDSLEIFNSELDSNDIDVFKKSPKNGSYNIDDKINNYRSSKCGVRSSIISNRGYNSTYRNDNKYDVKNSLTAKVSNFNEKSRKFSLSNKENRIKKKYSSYKNSDLDLLSKRLDIYNKNKQCQNIINLKKNNNNIIKPIKVIRHQQDFSVGMINGINKIDRRINTKRIHSTCINRKDEKIKLPIFKVKPMIQKRNFDFDAMVVKDGHVIPRKTNLVKEAFDKYKLYKEKPKV</sequence>
<evidence type="ECO:0000313" key="2">
    <source>
        <dbReference type="EMBL" id="SCM00445.1"/>
    </source>
</evidence>
<dbReference type="EMBL" id="LT608173">
    <property type="protein sequence ID" value="SCM00445.1"/>
    <property type="molecule type" value="Genomic_DNA"/>
</dbReference>
<proteinExistence type="predicted"/>
<evidence type="ECO:0000256" key="1">
    <source>
        <dbReference type="SAM" id="MobiDB-lite"/>
    </source>
</evidence>
<reference evidence="2 3" key="1">
    <citation type="submission" date="2016-08" db="EMBL/GenBank/DDBJ databases">
        <authorList>
            <consortium name="Pathogen Informatics"/>
        </authorList>
    </citation>
    <scope>NUCLEOTIDE SEQUENCE [LARGE SCALE GENOMIC DNA]</scope>
    <source>
        <strain evidence="2 3">AJ</strain>
    </source>
</reference>
<accession>A0A1C6XAZ3</accession>
<feature type="compositionally biased region" description="Basic and acidic residues" evidence="1">
    <location>
        <begin position="1"/>
        <end position="10"/>
    </location>
</feature>
<feature type="region of interest" description="Disordered" evidence="1">
    <location>
        <begin position="1"/>
        <end position="21"/>
    </location>
</feature>
<dbReference type="Proteomes" id="UP000507163">
    <property type="component" value="Chromosome 7"/>
</dbReference>
<protein>
    <submittedName>
        <fullName evidence="2">Uncharacterized protein</fullName>
    </submittedName>
</protein>
<gene>
    <name evidence="2" type="ORF">PCHAJ_000123100</name>
</gene>
<dbReference type="AlphaFoldDB" id="A0A1C6XAZ3"/>
<evidence type="ECO:0000313" key="3">
    <source>
        <dbReference type="Proteomes" id="UP000507163"/>
    </source>
</evidence>
<name>A0A1C6XAZ3_PLACU</name>